<feature type="domain" description="Glycosyltransferase 2-like" evidence="4">
    <location>
        <begin position="8"/>
        <end position="176"/>
    </location>
</feature>
<evidence type="ECO:0000313" key="5">
    <source>
        <dbReference type="EMBL" id="OGZ55064.1"/>
    </source>
</evidence>
<name>A0A1G2GXY1_9BACT</name>
<comment type="caution">
    <text evidence="5">The sequence shown here is derived from an EMBL/GenBank/DDBJ whole genome shotgun (WGS) entry which is preliminary data.</text>
</comment>
<dbReference type="Proteomes" id="UP000178186">
    <property type="component" value="Unassembled WGS sequence"/>
</dbReference>
<dbReference type="GO" id="GO:0009247">
    <property type="term" value="P:glycolipid biosynthetic process"/>
    <property type="evidence" value="ECO:0007669"/>
    <property type="project" value="TreeGrafter"/>
</dbReference>
<dbReference type="InterPro" id="IPR001173">
    <property type="entry name" value="Glyco_trans_2-like"/>
</dbReference>
<accession>A0A1G2GXY1</accession>
<dbReference type="FunFam" id="3.90.550.10:FF:000122">
    <property type="entry name" value="Dolichol-phosphate mannosyltransferase subunit 1"/>
    <property type="match status" value="1"/>
</dbReference>
<evidence type="ECO:0000313" key="6">
    <source>
        <dbReference type="Proteomes" id="UP000178186"/>
    </source>
</evidence>
<dbReference type="PANTHER" id="PTHR43398:SF1">
    <property type="entry name" value="DOLICHOL-PHOSPHATE MANNOSYLTRANSFERASE SUBUNIT 1"/>
    <property type="match status" value="1"/>
</dbReference>
<dbReference type="InterPro" id="IPR029044">
    <property type="entry name" value="Nucleotide-diphossugar_trans"/>
</dbReference>
<dbReference type="CDD" id="cd06442">
    <property type="entry name" value="DPM1_like"/>
    <property type="match status" value="1"/>
</dbReference>
<dbReference type="SUPFAM" id="SSF53448">
    <property type="entry name" value="Nucleotide-diphospho-sugar transferases"/>
    <property type="match status" value="1"/>
</dbReference>
<dbReference type="AlphaFoldDB" id="A0A1G2GXY1"/>
<dbReference type="STRING" id="1802128.A3H64_03735"/>
<evidence type="ECO:0000256" key="2">
    <source>
        <dbReference type="ARBA" id="ARBA00022676"/>
    </source>
</evidence>
<evidence type="ECO:0000256" key="3">
    <source>
        <dbReference type="ARBA" id="ARBA00022679"/>
    </source>
</evidence>
<protein>
    <recommendedName>
        <fullName evidence="4">Glycosyltransferase 2-like domain-containing protein</fullName>
    </recommendedName>
</protein>
<dbReference type="EMBL" id="MHNY01000033">
    <property type="protein sequence ID" value="OGZ55064.1"/>
    <property type="molecule type" value="Genomic_DNA"/>
</dbReference>
<dbReference type="Gene3D" id="3.90.550.10">
    <property type="entry name" value="Spore Coat Polysaccharide Biosynthesis Protein SpsA, Chain A"/>
    <property type="match status" value="1"/>
</dbReference>
<proteinExistence type="inferred from homology"/>
<organism evidence="5 6">
    <name type="scientific">Candidatus Ryanbacteria bacterium RIFCSPLOWO2_02_FULL_45_11c</name>
    <dbReference type="NCBI Taxonomy" id="1802128"/>
    <lineage>
        <taxon>Bacteria</taxon>
        <taxon>Candidatus Ryaniibacteriota</taxon>
    </lineage>
</organism>
<dbReference type="InterPro" id="IPR039528">
    <property type="entry name" value="DPM1-like"/>
</dbReference>
<reference evidence="5 6" key="1">
    <citation type="journal article" date="2016" name="Nat. Commun.">
        <title>Thousands of microbial genomes shed light on interconnected biogeochemical processes in an aquifer system.</title>
        <authorList>
            <person name="Anantharaman K."/>
            <person name="Brown C.T."/>
            <person name="Hug L.A."/>
            <person name="Sharon I."/>
            <person name="Castelle C.J."/>
            <person name="Probst A.J."/>
            <person name="Thomas B.C."/>
            <person name="Singh A."/>
            <person name="Wilkins M.J."/>
            <person name="Karaoz U."/>
            <person name="Brodie E.L."/>
            <person name="Williams K.H."/>
            <person name="Hubbard S.S."/>
            <person name="Banfield J.F."/>
        </authorList>
    </citation>
    <scope>NUCLEOTIDE SEQUENCE [LARGE SCALE GENOMIC DNA]</scope>
</reference>
<sequence length="246" mass="28212">MSESPRVTVVIPTYNEKDSLTELMGRIHALRIENLHIYVVDDSSPDGTGALADNLSKQFPLHVIHRDAKEGLGKAYMHAFHEITALATHERPEFVLQMDADLSHNPSDIPRFLERIQTCDVVLGSRYIPGGGIENWGIFRRLVSRFGNIYASLVLGMPYRDLTSGYKCFRMEVLQTINFDKVSSIGYNFQIETTYLAKKKSFRVCEIPIVFTERKFGKSKFNVWIIVESFWKVLMIRLRSKTSSRT</sequence>
<keyword evidence="2" id="KW-0328">Glycosyltransferase</keyword>
<gene>
    <name evidence="5" type="ORF">A3H64_03735</name>
</gene>
<dbReference type="Pfam" id="PF00535">
    <property type="entry name" value="Glycos_transf_2"/>
    <property type="match status" value="1"/>
</dbReference>
<evidence type="ECO:0000256" key="1">
    <source>
        <dbReference type="ARBA" id="ARBA00006739"/>
    </source>
</evidence>
<evidence type="ECO:0000259" key="4">
    <source>
        <dbReference type="Pfam" id="PF00535"/>
    </source>
</evidence>
<comment type="similarity">
    <text evidence="1">Belongs to the glycosyltransferase 2 family.</text>
</comment>
<keyword evidence="3" id="KW-0808">Transferase</keyword>
<dbReference type="GO" id="GO:0004582">
    <property type="term" value="F:dolichyl-phosphate beta-D-mannosyltransferase activity"/>
    <property type="evidence" value="ECO:0007669"/>
    <property type="project" value="InterPro"/>
</dbReference>
<dbReference type="GO" id="GO:0016020">
    <property type="term" value="C:membrane"/>
    <property type="evidence" value="ECO:0007669"/>
    <property type="project" value="GOC"/>
</dbReference>
<dbReference type="PANTHER" id="PTHR43398">
    <property type="entry name" value="DOLICHOL-PHOSPHATE MANNOSYLTRANSFERASE SUBUNIT 1"/>
    <property type="match status" value="1"/>
</dbReference>